<feature type="transmembrane region" description="Helical" evidence="1">
    <location>
        <begin position="41"/>
        <end position="62"/>
    </location>
</feature>
<keyword evidence="1" id="KW-0812">Transmembrane</keyword>
<name>A0A1B4V466_9GAMM</name>
<feature type="transmembrane region" description="Helical" evidence="1">
    <location>
        <begin position="7"/>
        <end position="29"/>
    </location>
</feature>
<sequence>MTLARFILSSALVSGSFIVLAVPLLFSSLGTTENIFQKYPLLFLFPLPYFLGASLNKEAYWARSLSLSELLNSRESKKQKGEYGWAVRMLTAVVLGLAVSLPPPPKDTFLLLLGVSWGAVVTRAWFIYQECLTRNSTGRTLRRAG</sequence>
<organism evidence="2 3">
    <name type="scientific">Sulfurifustis variabilis</name>
    <dbReference type="NCBI Taxonomy" id="1675686"/>
    <lineage>
        <taxon>Bacteria</taxon>
        <taxon>Pseudomonadati</taxon>
        <taxon>Pseudomonadota</taxon>
        <taxon>Gammaproteobacteria</taxon>
        <taxon>Acidiferrobacterales</taxon>
        <taxon>Acidiferrobacteraceae</taxon>
        <taxon>Sulfurifustis</taxon>
    </lineage>
</organism>
<evidence type="ECO:0000313" key="2">
    <source>
        <dbReference type="EMBL" id="BAU48309.1"/>
    </source>
</evidence>
<evidence type="ECO:0000313" key="3">
    <source>
        <dbReference type="Proteomes" id="UP000218899"/>
    </source>
</evidence>
<protein>
    <submittedName>
        <fullName evidence="2">Uncharacterized protein</fullName>
    </submittedName>
</protein>
<feature type="transmembrane region" description="Helical" evidence="1">
    <location>
        <begin position="83"/>
        <end position="102"/>
    </location>
</feature>
<accession>A0A1B4V466</accession>
<keyword evidence="1" id="KW-0472">Membrane</keyword>
<dbReference type="KEGG" id="sva:SVA_1755"/>
<keyword evidence="3" id="KW-1185">Reference proteome</keyword>
<gene>
    <name evidence="2" type="ORF">SVA_1755</name>
</gene>
<dbReference type="AlphaFoldDB" id="A0A1B4V466"/>
<dbReference type="EMBL" id="AP014936">
    <property type="protein sequence ID" value="BAU48309.1"/>
    <property type="molecule type" value="Genomic_DNA"/>
</dbReference>
<evidence type="ECO:0000256" key="1">
    <source>
        <dbReference type="SAM" id="Phobius"/>
    </source>
</evidence>
<keyword evidence="1" id="KW-1133">Transmembrane helix</keyword>
<proteinExistence type="predicted"/>
<reference evidence="2 3" key="1">
    <citation type="submission" date="2015-08" db="EMBL/GenBank/DDBJ databases">
        <title>Complete genome sequence of Sulfurifustis variabilis.</title>
        <authorList>
            <person name="Miura A."/>
            <person name="Kojima H."/>
            <person name="Fukui M."/>
        </authorList>
    </citation>
    <scope>NUCLEOTIDE SEQUENCE [LARGE SCALE GENOMIC DNA]</scope>
    <source>
        <strain evidence="3">skN76</strain>
    </source>
</reference>
<feature type="transmembrane region" description="Helical" evidence="1">
    <location>
        <begin position="108"/>
        <end position="128"/>
    </location>
</feature>
<dbReference type="Proteomes" id="UP000218899">
    <property type="component" value="Chromosome"/>
</dbReference>